<dbReference type="SUPFAM" id="SSF52402">
    <property type="entry name" value="Adenine nucleotide alpha hydrolases-like"/>
    <property type="match status" value="1"/>
</dbReference>
<feature type="binding site" evidence="6">
    <location>
        <begin position="30"/>
        <end position="35"/>
    </location>
    <ligand>
        <name>ATP</name>
        <dbReference type="ChEBI" id="CHEBI:30616"/>
    </ligand>
</feature>
<reference evidence="8" key="1">
    <citation type="journal article" date="2017" name="J. Phycol.">
        <title>Analysis of chloroplast genomes and a supermatrix inform reclassification of the Rhodomelaceae (Rhodophyta).</title>
        <authorList>
            <person name="Diaz-Tapia P."/>
            <person name="Maggs C.A."/>
            <person name="West J.A."/>
            <person name="Verbruggen H."/>
        </authorList>
    </citation>
    <scope>NUCLEOTIDE SEQUENCE</scope>
    <source>
        <strain evidence="8">PD1020</strain>
    </source>
</reference>
<keyword evidence="8" id="KW-0150">Chloroplast</keyword>
<evidence type="ECO:0000256" key="6">
    <source>
        <dbReference type="HAMAP-Rule" id="MF_01161"/>
    </source>
</evidence>
<dbReference type="GeneID" id="33359244"/>
<comment type="domain">
    <text evidence="6">The N-terminal region contains the highly conserved SGGXDS motif, predicted to be a P-loop motif involved in ATP binding.</text>
</comment>
<keyword evidence="4 6" id="KW-0067">ATP-binding</keyword>
<gene>
    <name evidence="6 8" type="primary">tilS</name>
</gene>
<dbReference type="NCBIfam" id="TIGR02432">
    <property type="entry name" value="lysidine_TilS_N"/>
    <property type="match status" value="1"/>
</dbReference>
<dbReference type="HAMAP" id="MF_01161">
    <property type="entry name" value="tRNA_Ile_lys_synt"/>
    <property type="match status" value="1"/>
</dbReference>
<dbReference type="InterPro" id="IPR011063">
    <property type="entry name" value="TilS/TtcA_N"/>
</dbReference>
<dbReference type="EMBL" id="MF101441">
    <property type="protein sequence ID" value="ARW66146.1"/>
    <property type="molecule type" value="Genomic_DNA"/>
</dbReference>
<dbReference type="EC" id="6.3.4.19" evidence="6"/>
<dbReference type="CDD" id="cd01992">
    <property type="entry name" value="TilS_N"/>
    <property type="match status" value="1"/>
</dbReference>
<dbReference type="GO" id="GO:0032267">
    <property type="term" value="F:tRNA(Ile)-lysidine synthase activity"/>
    <property type="evidence" value="ECO:0007669"/>
    <property type="project" value="UniProtKB-EC"/>
</dbReference>
<dbReference type="GO" id="GO:0009507">
    <property type="term" value="C:chloroplast"/>
    <property type="evidence" value="ECO:0007669"/>
    <property type="project" value="UniProtKB-SubCell"/>
</dbReference>
<sequence length="322" mass="38790">MIKNINYKFNKNINKIIQEEQIKSILVAISGGQDSLCLIQLIENFNKTKMSSKILIEYIYIDHQWKTSCKNQVHYIINYIQSLRKTIAIYQIQKKCHNEAEARIARYKAIISHAKNNSYNAIITGHSKTDKNETFLYQAIRGSSVEGLNNLIARKKINDNIYLIRPLLIFNRQNIEWLCRNSSLPIWSDTTNYYYEIYRNKIRYEIVPYCQKYLKYNYNFYCNLFFRKTHQENEYIKQIAIKLYIKSRHIKYIALNKILIEKQHQAIQCRILQLFFQHNFNKTPNKFLIIKLTQLISLRNINKKIHWNKIEINITNKWIYIL</sequence>
<keyword evidence="1 6" id="KW-0436">Ligase</keyword>
<accession>A0A1Z1MJM3</accession>
<comment type="function">
    <text evidence="6">Ligates lysine onto the cytidine present at position 34 of the AUA codon-specific tRNA(Ile) that contains the anticodon CAU, in an ATP-dependent manner. Cytidine is converted to lysidine, thus changing the amino acid specificity of the tRNA from methionine to isoleucine.</text>
</comment>
<dbReference type="PANTHER" id="PTHR43033:SF1">
    <property type="entry name" value="TRNA(ILE)-LYSIDINE SYNTHASE-RELATED"/>
    <property type="match status" value="1"/>
</dbReference>
<dbReference type="GO" id="GO:0005524">
    <property type="term" value="F:ATP binding"/>
    <property type="evidence" value="ECO:0007669"/>
    <property type="project" value="UniProtKB-UniRule"/>
</dbReference>
<dbReference type="SUPFAM" id="SSF82829">
    <property type="entry name" value="MesJ substrate recognition domain-like"/>
    <property type="match status" value="1"/>
</dbReference>
<dbReference type="Gene3D" id="3.40.50.620">
    <property type="entry name" value="HUPs"/>
    <property type="match status" value="1"/>
</dbReference>
<evidence type="ECO:0000256" key="5">
    <source>
        <dbReference type="ARBA" id="ARBA00048539"/>
    </source>
</evidence>
<comment type="subcellular location">
    <subcellularLocation>
        <location evidence="6">Plastid</location>
        <location evidence="6">Chloroplast</location>
    </subcellularLocation>
</comment>
<evidence type="ECO:0000256" key="4">
    <source>
        <dbReference type="ARBA" id="ARBA00022840"/>
    </source>
</evidence>
<organism evidence="8">
    <name type="scientific">Spyridia filamentosa</name>
    <name type="common">Red alga</name>
    <name type="synonym">Fucus filamentosus</name>
    <dbReference type="NCBI Taxonomy" id="196632"/>
    <lineage>
        <taxon>Eukaryota</taxon>
        <taxon>Rhodophyta</taxon>
        <taxon>Florideophyceae</taxon>
        <taxon>Rhodymeniophycidae</taxon>
        <taxon>Ceramiales</taxon>
        <taxon>Spyridiaceae</taxon>
        <taxon>Spyridia</taxon>
    </lineage>
</organism>
<dbReference type="GO" id="GO:0006400">
    <property type="term" value="P:tRNA modification"/>
    <property type="evidence" value="ECO:0007669"/>
    <property type="project" value="UniProtKB-UniRule"/>
</dbReference>
<dbReference type="InterPro" id="IPR012094">
    <property type="entry name" value="tRNA_Ile_lys_synt"/>
</dbReference>
<protein>
    <recommendedName>
        <fullName evidence="6">tRNA(Ile)-lysidine synthase, chloroplastic</fullName>
        <ecNumber evidence="6">6.3.4.19</ecNumber>
    </recommendedName>
    <alternativeName>
        <fullName evidence="6">tRNA(Ile)-2-lysyl-cytidine synthase</fullName>
    </alternativeName>
    <alternativeName>
        <fullName evidence="6">tRNA(Ile)-lysidine synthetase</fullName>
    </alternativeName>
</protein>
<evidence type="ECO:0000313" key="8">
    <source>
        <dbReference type="EMBL" id="ARW66146.1"/>
    </source>
</evidence>
<evidence type="ECO:0000256" key="3">
    <source>
        <dbReference type="ARBA" id="ARBA00022741"/>
    </source>
</evidence>
<dbReference type="RefSeq" id="YP_009396960.1">
    <property type="nucleotide sequence ID" value="NC_035285.1"/>
</dbReference>
<feature type="domain" description="tRNA(Ile)-lysidine/2-thiocytidine synthase N-terminal" evidence="7">
    <location>
        <begin position="25"/>
        <end position="204"/>
    </location>
</feature>
<evidence type="ECO:0000259" key="7">
    <source>
        <dbReference type="Pfam" id="PF01171"/>
    </source>
</evidence>
<evidence type="ECO:0000256" key="2">
    <source>
        <dbReference type="ARBA" id="ARBA00022694"/>
    </source>
</evidence>
<keyword evidence="8" id="KW-0934">Plastid</keyword>
<comment type="similarity">
    <text evidence="6">Belongs to the tRNA(Ile)-lysidine synthase family.</text>
</comment>
<evidence type="ECO:0000256" key="1">
    <source>
        <dbReference type="ARBA" id="ARBA00022598"/>
    </source>
</evidence>
<dbReference type="PANTHER" id="PTHR43033">
    <property type="entry name" value="TRNA(ILE)-LYSIDINE SYNTHASE-RELATED"/>
    <property type="match status" value="1"/>
</dbReference>
<proteinExistence type="inferred from homology"/>
<geneLocation type="chloroplast" evidence="8"/>
<dbReference type="InterPro" id="IPR012795">
    <property type="entry name" value="tRNA_Ile_lys_synt_N"/>
</dbReference>
<name>A0A1Z1MJM3_SPYFI</name>
<keyword evidence="3 6" id="KW-0547">Nucleotide-binding</keyword>
<dbReference type="InterPro" id="IPR014729">
    <property type="entry name" value="Rossmann-like_a/b/a_fold"/>
</dbReference>
<comment type="catalytic activity">
    <reaction evidence="5 6">
        <text>cytidine(34) in tRNA(Ile2) + L-lysine + ATP = lysidine(34) in tRNA(Ile2) + AMP + diphosphate + H(+)</text>
        <dbReference type="Rhea" id="RHEA:43744"/>
        <dbReference type="Rhea" id="RHEA-COMP:10625"/>
        <dbReference type="Rhea" id="RHEA-COMP:10670"/>
        <dbReference type="ChEBI" id="CHEBI:15378"/>
        <dbReference type="ChEBI" id="CHEBI:30616"/>
        <dbReference type="ChEBI" id="CHEBI:32551"/>
        <dbReference type="ChEBI" id="CHEBI:33019"/>
        <dbReference type="ChEBI" id="CHEBI:82748"/>
        <dbReference type="ChEBI" id="CHEBI:83665"/>
        <dbReference type="ChEBI" id="CHEBI:456215"/>
        <dbReference type="EC" id="6.3.4.19"/>
    </reaction>
</comment>
<dbReference type="Pfam" id="PF01171">
    <property type="entry name" value="ATP_bind_3"/>
    <property type="match status" value="1"/>
</dbReference>
<keyword evidence="2 6" id="KW-0819">tRNA processing</keyword>
<dbReference type="AlphaFoldDB" id="A0A1Z1MJM3"/>